<evidence type="ECO:0000313" key="4">
    <source>
        <dbReference type="Proteomes" id="UP000824076"/>
    </source>
</evidence>
<feature type="transmembrane region" description="Helical" evidence="1">
    <location>
        <begin position="289"/>
        <end position="312"/>
    </location>
</feature>
<feature type="transmembrane region" description="Helical" evidence="1">
    <location>
        <begin position="76"/>
        <end position="99"/>
    </location>
</feature>
<feature type="transmembrane region" description="Helical" evidence="1">
    <location>
        <begin position="119"/>
        <end position="137"/>
    </location>
</feature>
<keyword evidence="3" id="KW-0012">Acyltransferase</keyword>
<dbReference type="Pfam" id="PF01757">
    <property type="entry name" value="Acyl_transf_3"/>
    <property type="match status" value="1"/>
</dbReference>
<gene>
    <name evidence="3" type="ORF">IAD18_01285</name>
</gene>
<keyword evidence="1" id="KW-1133">Transmembrane helix</keyword>
<feature type="domain" description="Acyltransferase 3" evidence="2">
    <location>
        <begin position="5"/>
        <end position="297"/>
    </location>
</feature>
<reference evidence="3" key="2">
    <citation type="journal article" date="2021" name="PeerJ">
        <title>Extensive microbial diversity within the chicken gut microbiome revealed by metagenomics and culture.</title>
        <authorList>
            <person name="Gilroy R."/>
            <person name="Ravi A."/>
            <person name="Getino M."/>
            <person name="Pursley I."/>
            <person name="Horton D.L."/>
            <person name="Alikhan N.F."/>
            <person name="Baker D."/>
            <person name="Gharbi K."/>
            <person name="Hall N."/>
            <person name="Watson M."/>
            <person name="Adriaenssens E.M."/>
            <person name="Foster-Nyarko E."/>
            <person name="Jarju S."/>
            <person name="Secka A."/>
            <person name="Antonio M."/>
            <person name="Oren A."/>
            <person name="Chaudhuri R.R."/>
            <person name="La Ragione R."/>
            <person name="Hildebrand F."/>
            <person name="Pallen M.J."/>
        </authorList>
    </citation>
    <scope>NUCLEOTIDE SEQUENCE</scope>
    <source>
        <strain evidence="3">17073</strain>
    </source>
</reference>
<protein>
    <submittedName>
        <fullName evidence="3">Acyltransferase family protein</fullName>
    </submittedName>
</protein>
<reference evidence="3" key="1">
    <citation type="submission" date="2020-10" db="EMBL/GenBank/DDBJ databases">
        <authorList>
            <person name="Gilroy R."/>
        </authorList>
    </citation>
    <scope>NUCLEOTIDE SEQUENCE</scope>
    <source>
        <strain evidence="3">17073</strain>
    </source>
</reference>
<keyword evidence="1" id="KW-0472">Membrane</keyword>
<dbReference type="EMBL" id="DVMS01000031">
    <property type="protein sequence ID" value="HIU38282.1"/>
    <property type="molecule type" value="Genomic_DNA"/>
</dbReference>
<dbReference type="PANTHER" id="PTHR37312">
    <property type="entry name" value="MEMBRANE-BOUND ACYLTRANSFERASE YKRP-RELATED"/>
    <property type="match status" value="1"/>
</dbReference>
<dbReference type="InterPro" id="IPR002656">
    <property type="entry name" value="Acyl_transf_3_dom"/>
</dbReference>
<keyword evidence="1" id="KW-0812">Transmembrane</keyword>
<feature type="transmembrane region" description="Helical" evidence="1">
    <location>
        <begin position="144"/>
        <end position="160"/>
    </location>
</feature>
<feature type="transmembrane region" description="Helical" evidence="1">
    <location>
        <begin position="252"/>
        <end position="269"/>
    </location>
</feature>
<dbReference type="AlphaFoldDB" id="A0A9D1IJ69"/>
<dbReference type="GO" id="GO:0016747">
    <property type="term" value="F:acyltransferase activity, transferring groups other than amino-acyl groups"/>
    <property type="evidence" value="ECO:0007669"/>
    <property type="project" value="InterPro"/>
</dbReference>
<accession>A0A9D1IJ69</accession>
<keyword evidence="3" id="KW-0808">Transferase</keyword>
<evidence type="ECO:0000313" key="3">
    <source>
        <dbReference type="EMBL" id="HIU38282.1"/>
    </source>
</evidence>
<dbReference type="Proteomes" id="UP000824076">
    <property type="component" value="Unassembled WGS sequence"/>
</dbReference>
<organism evidence="3 4">
    <name type="scientific">Candidatus Limisoma intestinavium</name>
    <dbReference type="NCBI Taxonomy" id="2840856"/>
    <lineage>
        <taxon>Bacteria</taxon>
        <taxon>Pseudomonadati</taxon>
        <taxon>Bacteroidota</taxon>
        <taxon>Bacteroidia</taxon>
        <taxon>Bacteroidales</taxon>
        <taxon>Candidatus Limisoma</taxon>
    </lineage>
</organism>
<name>A0A9D1IJ69_9BACT</name>
<sequence>MNRDKSLDIARALCIILVVVGHYIPESAPSWYVATNKAIYAFHMPAFMFISGYVYLLSLKKDSYVTFLAKKFKRLLIPYFVVSTIVISLKILSQSHMYVQNPVGFEAYLRMFYLPEAGYFLWFIFALWWMFVVIGLARTRKLRTALLCISIILYFLPVRFPDVLCLEQFRKMFVFFMSGVAIRDYFPMLLEKIQTATAWLFVCVMTITEILYLNATSIGQAATLLVAFAGIAGVICISRLAERKYANKCKWLLAISSGSYIIYLLHTTFMGGAKSILAMMSSIEGDGFFAISALVICATGVVFPLLLDIFLIRKHKLLRILFGYKA</sequence>
<feature type="transmembrane region" description="Helical" evidence="1">
    <location>
        <begin position="221"/>
        <end position="240"/>
    </location>
</feature>
<proteinExistence type="predicted"/>
<dbReference type="InterPro" id="IPR052734">
    <property type="entry name" value="Nod_factor_acetyltransferase"/>
</dbReference>
<comment type="caution">
    <text evidence="3">The sequence shown here is derived from an EMBL/GenBank/DDBJ whole genome shotgun (WGS) entry which is preliminary data.</text>
</comment>
<feature type="transmembrane region" description="Helical" evidence="1">
    <location>
        <begin position="38"/>
        <end position="56"/>
    </location>
</feature>
<feature type="transmembrane region" description="Helical" evidence="1">
    <location>
        <begin position="12"/>
        <end position="32"/>
    </location>
</feature>
<evidence type="ECO:0000259" key="2">
    <source>
        <dbReference type="Pfam" id="PF01757"/>
    </source>
</evidence>
<evidence type="ECO:0000256" key="1">
    <source>
        <dbReference type="SAM" id="Phobius"/>
    </source>
</evidence>
<dbReference type="PANTHER" id="PTHR37312:SF1">
    <property type="entry name" value="MEMBRANE-BOUND ACYLTRANSFERASE YKRP-RELATED"/>
    <property type="match status" value="1"/>
</dbReference>